<sequence>MFYVNHQAISTALVLWTPNPQPSSIFLPRKFATWSTENVGDESMGCIARQSGDAADVVLAQSPLFTFNEVFARVLTVHPLRTKTLSPYSQAMLIALEMALLEEVINRQELQESISSKYHLEDVCLVKHDDIDQTIKSIANKNITLENTKTDMSKFARDCDQLALNPEEQNQEISMSWPDTSVDTTQAVDFYMDEHATKDICTVSLTSPRKRRHEHDEPPLRRFSEDSALQKANPCMTLIKRPKLTACKSTVYHQSMRNEQTRINTISLFQSPICLHFPREALCSSLIFNEPFRRVISDSFTIPKTLLFIPSKLTDFPKESCSQDNLTLMVTYRSDRLLTNVPLVHQDIKTSLSIKEPVMLNSKNSSMGTNFRITELLNATVTTSITGSTCGMQDVNVNPSIKYNTSSPALHAIPADPILQAQDAALVECDSSADGYSPVMDSYNPASPPSDCNNENNSLHLREISHESSKLYPSVVQSTILNETVDSETHIQSKKRPPVTKITLEPQSIPSDIFYSDFHNDSSKRPRLDDPVADDVEAIYEEQIKDSDQWRVGKRPGHQGSHSKLKRSLCQSINGAVDRVLKKPFRPPTRITLAKVQHKAPSPSHIYPIPETCSFSTPSSSSSTVITSPATTATTLTEPMSSTPSSIRSHKLSKPFKTPVRAIRSDAPSPTSVFLPPSTSAHKSGQATIITLQNEVILLRKAVKYDGDNSEQHLHELISTWRSAGREMVERLYNLVPRPINNNSHNPFVSPYTSYSYHTHESCYSELTPEQKELLDKMPKDKNGDVVDDEGNPLLDDGKDQDVVKFLNGLKHYGDDNSTEKSNRYRAYNASSQCQAVDSEDTNESKNNEMTWDYGALMRGLSVDPHLLGWDDEVEDWIQC</sequence>
<evidence type="ECO:0000313" key="2">
    <source>
        <dbReference type="EMBL" id="WVN87940.1"/>
    </source>
</evidence>
<dbReference type="OrthoDB" id="2576607at2759"/>
<gene>
    <name evidence="2" type="ORF">L203_103137</name>
</gene>
<dbReference type="VEuPathDB" id="FungiDB:L203_01588"/>
<reference evidence="2" key="1">
    <citation type="submission" date="2016-06" db="EMBL/GenBank/DDBJ databases">
        <authorList>
            <person name="Cuomo C."/>
            <person name="Litvintseva A."/>
            <person name="Heitman J."/>
            <person name="Chen Y."/>
            <person name="Sun S."/>
            <person name="Springer D."/>
            <person name="Dromer F."/>
            <person name="Young S."/>
            <person name="Zeng Q."/>
            <person name="Chapman S."/>
            <person name="Gujja S."/>
            <person name="Saif S."/>
            <person name="Birren B."/>
        </authorList>
    </citation>
    <scope>NUCLEOTIDE SEQUENCE</scope>
    <source>
        <strain evidence="2">CBS 7841</strain>
    </source>
</reference>
<dbReference type="RefSeq" id="XP_066068640.1">
    <property type="nucleotide sequence ID" value="XM_066212543.1"/>
</dbReference>
<feature type="region of interest" description="Disordered" evidence="1">
    <location>
        <begin position="779"/>
        <end position="799"/>
    </location>
</feature>
<dbReference type="GeneID" id="91087348"/>
<keyword evidence="3" id="KW-1185">Reference proteome</keyword>
<dbReference type="Proteomes" id="UP000094043">
    <property type="component" value="Chromosome 3"/>
</dbReference>
<dbReference type="KEGG" id="cdep:91087348"/>
<proteinExistence type="predicted"/>
<dbReference type="Gene3D" id="6.10.140.1020">
    <property type="match status" value="1"/>
</dbReference>
<feature type="region of interest" description="Disordered" evidence="1">
    <location>
        <begin position="635"/>
        <end position="655"/>
    </location>
</feature>
<reference evidence="2" key="3">
    <citation type="submission" date="2024-01" db="EMBL/GenBank/DDBJ databases">
        <authorList>
            <person name="Coelho M.A."/>
            <person name="David-Palma M."/>
            <person name="Shea T."/>
            <person name="Sun S."/>
            <person name="Cuomo C.A."/>
            <person name="Heitman J."/>
        </authorList>
    </citation>
    <scope>NUCLEOTIDE SEQUENCE</scope>
    <source>
        <strain evidence="2">CBS 7841</strain>
    </source>
</reference>
<name>A0A1E3IPE8_9TREE</name>
<organism evidence="2 3">
    <name type="scientific">Cryptococcus depauperatus CBS 7841</name>
    <dbReference type="NCBI Taxonomy" id="1295531"/>
    <lineage>
        <taxon>Eukaryota</taxon>
        <taxon>Fungi</taxon>
        <taxon>Dikarya</taxon>
        <taxon>Basidiomycota</taxon>
        <taxon>Agaricomycotina</taxon>
        <taxon>Tremellomycetes</taxon>
        <taxon>Tremellales</taxon>
        <taxon>Cryptococcaceae</taxon>
        <taxon>Cryptococcus</taxon>
    </lineage>
</organism>
<dbReference type="EMBL" id="CP143786">
    <property type="protein sequence ID" value="WVN87940.1"/>
    <property type="molecule type" value="Genomic_DNA"/>
</dbReference>
<evidence type="ECO:0000256" key="1">
    <source>
        <dbReference type="SAM" id="MobiDB-lite"/>
    </source>
</evidence>
<evidence type="ECO:0000313" key="3">
    <source>
        <dbReference type="Proteomes" id="UP000094043"/>
    </source>
</evidence>
<protein>
    <submittedName>
        <fullName evidence="2">Uncharacterized protein</fullName>
    </submittedName>
</protein>
<dbReference type="AlphaFoldDB" id="A0A1E3IPE8"/>
<reference evidence="2" key="2">
    <citation type="journal article" date="2022" name="Elife">
        <title>Obligate sexual reproduction of a homothallic fungus closely related to the Cryptococcus pathogenic species complex.</title>
        <authorList>
            <person name="Passer A.R."/>
            <person name="Clancey S.A."/>
            <person name="Shea T."/>
            <person name="David-Palma M."/>
            <person name="Averette A.F."/>
            <person name="Boekhout T."/>
            <person name="Porcel B.M."/>
            <person name="Nowrousian M."/>
            <person name="Cuomo C.A."/>
            <person name="Sun S."/>
            <person name="Heitman J."/>
            <person name="Coelho M.A."/>
        </authorList>
    </citation>
    <scope>NUCLEOTIDE SEQUENCE</scope>
    <source>
        <strain evidence="2">CBS 7841</strain>
    </source>
</reference>
<accession>A0A1E3IPE8</accession>